<keyword evidence="1" id="KW-0812">Transmembrane</keyword>
<evidence type="ECO:0000313" key="3">
    <source>
        <dbReference type="Proteomes" id="UP000028715"/>
    </source>
</evidence>
<keyword evidence="1" id="KW-1133">Transmembrane helix</keyword>
<feature type="transmembrane region" description="Helical" evidence="1">
    <location>
        <begin position="38"/>
        <end position="55"/>
    </location>
</feature>
<dbReference type="STRING" id="362418.IW19_11565"/>
<comment type="caution">
    <text evidence="2">The sequence shown here is derived from an EMBL/GenBank/DDBJ whole genome shotgun (WGS) entry which is preliminary data.</text>
</comment>
<dbReference type="AlphaFoldDB" id="A0A085ZNW3"/>
<feature type="transmembrane region" description="Helical" evidence="1">
    <location>
        <begin position="75"/>
        <end position="95"/>
    </location>
</feature>
<proteinExistence type="predicted"/>
<protein>
    <submittedName>
        <fullName evidence="2">Uncharacterized protein</fullName>
    </submittedName>
</protein>
<reference evidence="2 3" key="1">
    <citation type="submission" date="2014-07" db="EMBL/GenBank/DDBJ databases">
        <title>Genome of Flavobacterium reichenbachii LMG 25512.</title>
        <authorList>
            <person name="Stropko S.J."/>
            <person name="Pipes S.E."/>
            <person name="Newman J.D."/>
        </authorList>
    </citation>
    <scope>NUCLEOTIDE SEQUENCE [LARGE SCALE GENOMIC DNA]</scope>
    <source>
        <strain evidence="2 3">LMG 25512</strain>
    </source>
</reference>
<feature type="transmembrane region" description="Helical" evidence="1">
    <location>
        <begin position="107"/>
        <end position="128"/>
    </location>
</feature>
<dbReference type="Proteomes" id="UP000028715">
    <property type="component" value="Unassembled WGS sequence"/>
</dbReference>
<evidence type="ECO:0000256" key="1">
    <source>
        <dbReference type="SAM" id="Phobius"/>
    </source>
</evidence>
<evidence type="ECO:0000313" key="2">
    <source>
        <dbReference type="EMBL" id="KFF06127.1"/>
    </source>
</evidence>
<sequence length="139" mass="16280">MIFCVIGLFIPGFTAILLVGTQLFLDKLGMECTNIWKSFWVFSWIGMIALPILYFKKLKKKETETHDKLKTYLIFFNFFEYLFIQTALSVFSTTANTLCYVSDGQNGIELVFTAWMSLPILIIFSYFFEYHTETIVRDK</sequence>
<name>A0A085ZNW3_9FLAO</name>
<dbReference type="eggNOG" id="ENOG5030YMU">
    <property type="taxonomic scope" value="Bacteria"/>
</dbReference>
<keyword evidence="3" id="KW-1185">Reference proteome</keyword>
<keyword evidence="1" id="KW-0472">Membrane</keyword>
<accession>A0A085ZNW3</accession>
<organism evidence="2 3">
    <name type="scientific">Flavobacterium reichenbachii</name>
    <dbReference type="NCBI Taxonomy" id="362418"/>
    <lineage>
        <taxon>Bacteria</taxon>
        <taxon>Pseudomonadati</taxon>
        <taxon>Bacteroidota</taxon>
        <taxon>Flavobacteriia</taxon>
        <taxon>Flavobacteriales</taxon>
        <taxon>Flavobacteriaceae</taxon>
        <taxon>Flavobacterium</taxon>
    </lineage>
</organism>
<dbReference type="EMBL" id="JPRL01000001">
    <property type="protein sequence ID" value="KFF06127.1"/>
    <property type="molecule type" value="Genomic_DNA"/>
</dbReference>
<gene>
    <name evidence="2" type="ORF">IW19_11565</name>
</gene>